<feature type="chain" id="PRO_5019092442" evidence="1">
    <location>
        <begin position="23"/>
        <end position="111"/>
    </location>
</feature>
<sequence>MSFYLRLIKLALLFLFAIAVSADDKYYECGEYALKETSANIEAKEGCKYIKKQNNPKPSCSWWCRQSPVSTNFNPKLQESVLWPLKLNSGWLRKFVGPGFLGLAIERDPVY</sequence>
<organism evidence="2 3">
    <name type="scientific">Erysiphe neolycopersici</name>
    <dbReference type="NCBI Taxonomy" id="212602"/>
    <lineage>
        <taxon>Eukaryota</taxon>
        <taxon>Fungi</taxon>
        <taxon>Dikarya</taxon>
        <taxon>Ascomycota</taxon>
        <taxon>Pezizomycotina</taxon>
        <taxon>Leotiomycetes</taxon>
        <taxon>Erysiphales</taxon>
        <taxon>Erysiphaceae</taxon>
        <taxon>Erysiphe</taxon>
    </lineage>
</organism>
<comment type="caution">
    <text evidence="2">The sequence shown here is derived from an EMBL/GenBank/DDBJ whole genome shotgun (WGS) entry which is preliminary data.</text>
</comment>
<evidence type="ECO:0000313" key="3">
    <source>
        <dbReference type="Proteomes" id="UP000286134"/>
    </source>
</evidence>
<protein>
    <submittedName>
        <fullName evidence="2">Uncharacterized protein</fullName>
    </submittedName>
</protein>
<dbReference type="EMBL" id="MCFK01003718">
    <property type="protein sequence ID" value="RKF61972.1"/>
    <property type="molecule type" value="Genomic_DNA"/>
</dbReference>
<reference evidence="2 3" key="1">
    <citation type="journal article" date="2018" name="BMC Genomics">
        <title>Comparative genome analyses reveal sequence features reflecting distinct modes of host-adaptation between dicot and monocot powdery mildew.</title>
        <authorList>
            <person name="Wu Y."/>
            <person name="Ma X."/>
            <person name="Pan Z."/>
            <person name="Kale S.D."/>
            <person name="Song Y."/>
            <person name="King H."/>
            <person name="Zhang Q."/>
            <person name="Presley C."/>
            <person name="Deng X."/>
            <person name="Wei C.I."/>
            <person name="Xiao S."/>
        </authorList>
    </citation>
    <scope>NUCLEOTIDE SEQUENCE [LARGE SCALE GENOMIC DNA]</scope>
    <source>
        <strain evidence="2">UMSG2</strain>
    </source>
</reference>
<gene>
    <name evidence="2" type="ORF">OnM2_037095</name>
</gene>
<keyword evidence="1" id="KW-0732">Signal</keyword>
<feature type="signal peptide" evidence="1">
    <location>
        <begin position="1"/>
        <end position="22"/>
    </location>
</feature>
<dbReference type="AlphaFoldDB" id="A0A420HX50"/>
<name>A0A420HX50_9PEZI</name>
<dbReference type="Proteomes" id="UP000286134">
    <property type="component" value="Unassembled WGS sequence"/>
</dbReference>
<proteinExistence type="predicted"/>
<keyword evidence="3" id="KW-1185">Reference proteome</keyword>
<evidence type="ECO:0000313" key="2">
    <source>
        <dbReference type="EMBL" id="RKF61972.1"/>
    </source>
</evidence>
<evidence type="ECO:0000256" key="1">
    <source>
        <dbReference type="SAM" id="SignalP"/>
    </source>
</evidence>
<accession>A0A420HX50</accession>